<dbReference type="InterPro" id="IPR001926">
    <property type="entry name" value="TrpB-like_PALP"/>
</dbReference>
<keyword evidence="2" id="KW-0663">Pyridoxal phosphate</keyword>
<dbReference type="GO" id="GO:0009097">
    <property type="term" value="P:isoleucine biosynthetic process"/>
    <property type="evidence" value="ECO:0007669"/>
    <property type="project" value="TreeGrafter"/>
</dbReference>
<gene>
    <name evidence="5" type="ORF">H9815_05955</name>
</gene>
<comment type="cofactor">
    <cofactor evidence="1">
        <name>pyridoxal 5'-phosphate</name>
        <dbReference type="ChEBI" id="CHEBI:597326"/>
    </cofactor>
</comment>
<reference evidence="5" key="1">
    <citation type="journal article" date="2021" name="PeerJ">
        <title>Extensive microbial diversity within the chicken gut microbiome revealed by metagenomics and culture.</title>
        <authorList>
            <person name="Gilroy R."/>
            <person name="Ravi A."/>
            <person name="Getino M."/>
            <person name="Pursley I."/>
            <person name="Horton D.L."/>
            <person name="Alikhan N.F."/>
            <person name="Baker D."/>
            <person name="Gharbi K."/>
            <person name="Hall N."/>
            <person name="Watson M."/>
            <person name="Adriaenssens E.M."/>
            <person name="Foster-Nyarko E."/>
            <person name="Jarju S."/>
            <person name="Secka A."/>
            <person name="Antonio M."/>
            <person name="Oren A."/>
            <person name="Chaudhuri R.R."/>
            <person name="La Ragione R."/>
            <person name="Hildebrand F."/>
            <person name="Pallen M.J."/>
        </authorList>
    </citation>
    <scope>NUCLEOTIDE SEQUENCE</scope>
    <source>
        <strain evidence="5">ChiGjej4B4-7305</strain>
    </source>
</reference>
<name>A0A9D2J3V7_9MICO</name>
<evidence type="ECO:0000259" key="4">
    <source>
        <dbReference type="Pfam" id="PF00291"/>
    </source>
</evidence>
<dbReference type="Proteomes" id="UP000824037">
    <property type="component" value="Unassembled WGS sequence"/>
</dbReference>
<dbReference type="EMBL" id="DXBY01000097">
    <property type="protein sequence ID" value="HIZ35302.1"/>
    <property type="molecule type" value="Genomic_DNA"/>
</dbReference>
<dbReference type="InterPro" id="IPR036052">
    <property type="entry name" value="TrpB-like_PALP_sf"/>
</dbReference>
<dbReference type="PANTHER" id="PTHR48078">
    <property type="entry name" value="THREONINE DEHYDRATASE, MITOCHONDRIAL-RELATED"/>
    <property type="match status" value="1"/>
</dbReference>
<evidence type="ECO:0000313" key="6">
    <source>
        <dbReference type="Proteomes" id="UP000824037"/>
    </source>
</evidence>
<evidence type="ECO:0000313" key="5">
    <source>
        <dbReference type="EMBL" id="HIZ35302.1"/>
    </source>
</evidence>
<sequence length="311" mass="32327">MVDFDDVRRAAERLRGRVRRTPTMRALVPTPGGEVEVVLKLEQTQLSGTFKDRGMVNALLRAKETDRLPAAGVVIASGGNAGIAVAIAGRTLGVPVTVTTARDVAAVKVQRIRSLGATVLDHFVDHPTSNTEADKLAERTGAMRLHAFDHPDVVTGAGTLLLEAQEQEPGLNAVLVSVGGGGLLAGTLLAGQPSDIRTAAVEPVGAPTLHAALAAGEPVDITADTIAKDSLGAGRIGTVPWQVCRDADLESVLVTDDAIVTAQHYLWDTYRLLVEPSAACPVAAVMTGAYRPGAGELPLFVLCGANVTSPF</sequence>
<keyword evidence="3" id="KW-0456">Lyase</keyword>
<dbReference type="GO" id="GO:0006567">
    <property type="term" value="P:L-threonine catabolic process"/>
    <property type="evidence" value="ECO:0007669"/>
    <property type="project" value="TreeGrafter"/>
</dbReference>
<dbReference type="AlphaFoldDB" id="A0A9D2J3V7"/>
<organism evidence="5 6">
    <name type="scientific">Candidatus Ruania gallistercoris</name>
    <dbReference type="NCBI Taxonomy" id="2838746"/>
    <lineage>
        <taxon>Bacteria</taxon>
        <taxon>Bacillati</taxon>
        <taxon>Actinomycetota</taxon>
        <taxon>Actinomycetes</taxon>
        <taxon>Micrococcales</taxon>
        <taxon>Ruaniaceae</taxon>
        <taxon>Ruania</taxon>
    </lineage>
</organism>
<reference evidence="5" key="2">
    <citation type="submission" date="2021-04" db="EMBL/GenBank/DDBJ databases">
        <authorList>
            <person name="Gilroy R."/>
        </authorList>
    </citation>
    <scope>NUCLEOTIDE SEQUENCE</scope>
    <source>
        <strain evidence="5">ChiGjej4B4-7305</strain>
    </source>
</reference>
<dbReference type="NCBIfam" id="NF006094">
    <property type="entry name" value="PRK08246.1"/>
    <property type="match status" value="1"/>
</dbReference>
<dbReference type="Pfam" id="PF00291">
    <property type="entry name" value="PALP"/>
    <property type="match status" value="1"/>
</dbReference>
<dbReference type="PANTHER" id="PTHR48078:SF6">
    <property type="entry name" value="L-THREONINE DEHYDRATASE CATABOLIC TDCB"/>
    <property type="match status" value="1"/>
</dbReference>
<dbReference type="SUPFAM" id="SSF53686">
    <property type="entry name" value="Tryptophan synthase beta subunit-like PLP-dependent enzymes"/>
    <property type="match status" value="1"/>
</dbReference>
<evidence type="ECO:0000256" key="2">
    <source>
        <dbReference type="ARBA" id="ARBA00022898"/>
    </source>
</evidence>
<protein>
    <submittedName>
        <fullName evidence="5">Serine/threonine dehydratase</fullName>
    </submittedName>
</protein>
<dbReference type="GO" id="GO:0003941">
    <property type="term" value="F:L-serine ammonia-lyase activity"/>
    <property type="evidence" value="ECO:0007669"/>
    <property type="project" value="TreeGrafter"/>
</dbReference>
<proteinExistence type="predicted"/>
<accession>A0A9D2J3V7</accession>
<dbReference type="GO" id="GO:0006565">
    <property type="term" value="P:L-serine catabolic process"/>
    <property type="evidence" value="ECO:0007669"/>
    <property type="project" value="TreeGrafter"/>
</dbReference>
<dbReference type="Gene3D" id="3.40.50.1100">
    <property type="match status" value="2"/>
</dbReference>
<evidence type="ECO:0000256" key="3">
    <source>
        <dbReference type="ARBA" id="ARBA00023239"/>
    </source>
</evidence>
<dbReference type="InterPro" id="IPR050147">
    <property type="entry name" value="Ser/Thr_Dehydratase"/>
</dbReference>
<comment type="caution">
    <text evidence="5">The sequence shown here is derived from an EMBL/GenBank/DDBJ whole genome shotgun (WGS) entry which is preliminary data.</text>
</comment>
<dbReference type="GO" id="GO:0004794">
    <property type="term" value="F:threonine deaminase activity"/>
    <property type="evidence" value="ECO:0007669"/>
    <property type="project" value="TreeGrafter"/>
</dbReference>
<evidence type="ECO:0000256" key="1">
    <source>
        <dbReference type="ARBA" id="ARBA00001933"/>
    </source>
</evidence>
<feature type="domain" description="Tryptophan synthase beta chain-like PALP" evidence="4">
    <location>
        <begin position="17"/>
        <end position="304"/>
    </location>
</feature>